<comment type="caution">
    <text evidence="1">The sequence shown here is derived from an EMBL/GenBank/DDBJ whole genome shotgun (WGS) entry which is preliminary data.</text>
</comment>
<proteinExistence type="predicted"/>
<name>A0A9W6URS6_9ACTN</name>
<reference evidence="1" key="1">
    <citation type="submission" date="2023-02" db="EMBL/GenBank/DDBJ databases">
        <title>Kitasatospora phosalacinea NBRC 14362.</title>
        <authorList>
            <person name="Ichikawa N."/>
            <person name="Sato H."/>
            <person name="Tonouchi N."/>
        </authorList>
    </citation>
    <scope>NUCLEOTIDE SEQUENCE</scope>
    <source>
        <strain evidence="1">NBRC 14362</strain>
    </source>
</reference>
<dbReference type="Proteomes" id="UP001165143">
    <property type="component" value="Unassembled WGS sequence"/>
</dbReference>
<evidence type="ECO:0000313" key="1">
    <source>
        <dbReference type="EMBL" id="GLW58664.1"/>
    </source>
</evidence>
<dbReference type="Pfam" id="PF19751">
    <property type="entry name" value="DUF6238"/>
    <property type="match status" value="1"/>
</dbReference>
<dbReference type="AlphaFoldDB" id="A0A9W6URS6"/>
<evidence type="ECO:0000313" key="2">
    <source>
        <dbReference type="Proteomes" id="UP001165143"/>
    </source>
</evidence>
<gene>
    <name evidence="1" type="ORF">Kpho01_66750</name>
</gene>
<sequence length="150" mass="16312">MPATPAATPADFVPYATAAVDFHRALNLPTGPLVASRSELDCLHEHMLSLHALLDAHAERTAPLLPVEGDHLRAARTRLWQAADHLHTAYHSAPRLDSGEVPDAEACRARLPEGAPELGVCRRHQEAARLVRRRTTAAGLHSPFTGLVRH</sequence>
<organism evidence="1 2">
    <name type="scientific">Kitasatospora phosalacinea</name>
    <dbReference type="NCBI Taxonomy" id="2065"/>
    <lineage>
        <taxon>Bacteria</taxon>
        <taxon>Bacillati</taxon>
        <taxon>Actinomycetota</taxon>
        <taxon>Actinomycetes</taxon>
        <taxon>Kitasatosporales</taxon>
        <taxon>Streptomycetaceae</taxon>
        <taxon>Kitasatospora</taxon>
    </lineage>
</organism>
<protein>
    <submittedName>
        <fullName evidence="1">Uncharacterized protein</fullName>
    </submittedName>
</protein>
<dbReference type="OrthoDB" id="4180393at2"/>
<accession>A0A9W6URS6</accession>
<dbReference type="EMBL" id="BSRX01000056">
    <property type="protein sequence ID" value="GLW58664.1"/>
    <property type="molecule type" value="Genomic_DNA"/>
</dbReference>
<dbReference type="RefSeq" id="WP_033256770.1">
    <property type="nucleotide sequence ID" value="NZ_BSRX01000056.1"/>
</dbReference>
<dbReference type="InterPro" id="IPR046205">
    <property type="entry name" value="DUF6238"/>
</dbReference>